<organism evidence="1 2">
    <name type="scientific">Vaccinium darrowii</name>
    <dbReference type="NCBI Taxonomy" id="229202"/>
    <lineage>
        <taxon>Eukaryota</taxon>
        <taxon>Viridiplantae</taxon>
        <taxon>Streptophyta</taxon>
        <taxon>Embryophyta</taxon>
        <taxon>Tracheophyta</taxon>
        <taxon>Spermatophyta</taxon>
        <taxon>Magnoliopsida</taxon>
        <taxon>eudicotyledons</taxon>
        <taxon>Gunneridae</taxon>
        <taxon>Pentapetalae</taxon>
        <taxon>asterids</taxon>
        <taxon>Ericales</taxon>
        <taxon>Ericaceae</taxon>
        <taxon>Vaccinioideae</taxon>
        <taxon>Vaccinieae</taxon>
        <taxon>Vaccinium</taxon>
    </lineage>
</organism>
<gene>
    <name evidence="1" type="ORF">Vadar_008953</name>
</gene>
<protein>
    <submittedName>
        <fullName evidence="1">Uncharacterized protein</fullName>
    </submittedName>
</protein>
<keyword evidence="2" id="KW-1185">Reference proteome</keyword>
<name>A0ACB7X8F4_9ERIC</name>
<dbReference type="EMBL" id="CM037156">
    <property type="protein sequence ID" value="KAH7837047.1"/>
    <property type="molecule type" value="Genomic_DNA"/>
</dbReference>
<reference evidence="1 2" key="1">
    <citation type="journal article" date="2021" name="Hortic Res">
        <title>High-quality reference genome and annotation aids understanding of berry development for evergreen blueberry (Vaccinium darrowii).</title>
        <authorList>
            <person name="Yu J."/>
            <person name="Hulse-Kemp A.M."/>
            <person name="Babiker E."/>
            <person name="Staton M."/>
        </authorList>
    </citation>
    <scope>NUCLEOTIDE SEQUENCE [LARGE SCALE GENOMIC DNA]</scope>
    <source>
        <strain evidence="2">cv. NJ 8807/NJ 8810</strain>
        <tissue evidence="1">Young leaf</tissue>
    </source>
</reference>
<dbReference type="Proteomes" id="UP000828048">
    <property type="component" value="Chromosome 6"/>
</dbReference>
<sequence length="241" mass="27533">MTTMALLLFLFAIPILLFLIQKHRRKEVKNPPLPGPPRLPIIGNLHQLDTSALHRYLYQLSRTYGPLMSLQLGFLQVLVVSSAKMAEEVLKTHDRVFAGRPSFYGAQIISRNGLDLTFAQYGDYWREIRKICTLHLFTSKRVQSFCSIREDEVSQMIKKISKLGFEFKLANLSEITLSVTSAIICRITFGRRITGLSVWAGKTCKELDMFLQEAIDEHLDHGNRSEGDQEDFTDVLLQLSE</sequence>
<evidence type="ECO:0000313" key="1">
    <source>
        <dbReference type="EMBL" id="KAH7837047.1"/>
    </source>
</evidence>
<accession>A0ACB7X8F4</accession>
<comment type="caution">
    <text evidence="1">The sequence shown here is derived from an EMBL/GenBank/DDBJ whole genome shotgun (WGS) entry which is preliminary data.</text>
</comment>
<proteinExistence type="predicted"/>
<evidence type="ECO:0000313" key="2">
    <source>
        <dbReference type="Proteomes" id="UP000828048"/>
    </source>
</evidence>